<keyword evidence="10" id="KW-0282">Flagellum</keyword>
<dbReference type="PANTHER" id="PTHR34933:SF1">
    <property type="entry name" value="FLAGELLAR L-RING PROTEIN"/>
    <property type="match status" value="1"/>
</dbReference>
<evidence type="ECO:0000313" key="11">
    <source>
        <dbReference type="Proteomes" id="UP000245921"/>
    </source>
</evidence>
<feature type="chain" id="PRO_5041388720" evidence="9">
    <location>
        <begin position="20"/>
        <end position="201"/>
    </location>
</feature>
<evidence type="ECO:0000256" key="7">
    <source>
        <dbReference type="ARBA" id="ARBA00023143"/>
    </source>
</evidence>
<name>A0AA45C8E5_9BACT</name>
<dbReference type="PANTHER" id="PTHR34933">
    <property type="entry name" value="FLAGELLAR L-RING PROTEIN"/>
    <property type="match status" value="1"/>
</dbReference>
<evidence type="ECO:0000256" key="5">
    <source>
        <dbReference type="ARBA" id="ARBA00022729"/>
    </source>
</evidence>
<dbReference type="RefSeq" id="WP_109603738.1">
    <property type="nucleotide sequence ID" value="NZ_JAMHJO010000001.1"/>
</dbReference>
<evidence type="ECO:0000256" key="8">
    <source>
        <dbReference type="ARBA" id="ARBA00023237"/>
    </source>
</evidence>
<dbReference type="GO" id="GO:0003774">
    <property type="term" value="F:cytoskeletal motor activity"/>
    <property type="evidence" value="ECO:0007669"/>
    <property type="project" value="InterPro"/>
</dbReference>
<proteinExistence type="inferred from homology"/>
<gene>
    <name evidence="10" type="ORF">C7380_10222</name>
</gene>
<keyword evidence="8" id="KW-0998">Cell outer membrane</keyword>
<keyword evidence="11" id="KW-1185">Reference proteome</keyword>
<evidence type="ECO:0000256" key="1">
    <source>
        <dbReference type="ARBA" id="ARBA00002591"/>
    </source>
</evidence>
<sequence>MKKFYIIISILLTCSFIFATSLWNENNAPIYSYQKEYDIGDIITISVSENPTFSLSDDMADYKGATVDSLGSVFKSIGGVDLKNFLPLNTTDTADVKVNNKQNSSSSQASVKVYISGIISEKNGNLYKIRGEKEIKVGKQRKKIIVEGYVDNSSISKSGLIESSKIANSKIWYDGDVIFQQDPNEPSWTSSLLSGIANIFF</sequence>
<keyword evidence="5 9" id="KW-0732">Signal</keyword>
<keyword evidence="10" id="KW-0966">Cell projection</keyword>
<comment type="subcellular location">
    <subcellularLocation>
        <location evidence="2">Bacterial flagellum basal body</location>
    </subcellularLocation>
    <subcellularLocation>
        <location evidence="3">Cell outer membrane</location>
    </subcellularLocation>
</comment>
<dbReference type="GO" id="GO:0071973">
    <property type="term" value="P:bacterial-type flagellum-dependent cell motility"/>
    <property type="evidence" value="ECO:0007669"/>
    <property type="project" value="InterPro"/>
</dbReference>
<dbReference type="GO" id="GO:0009427">
    <property type="term" value="C:bacterial-type flagellum basal body, distal rod, L ring"/>
    <property type="evidence" value="ECO:0007669"/>
    <property type="project" value="InterPro"/>
</dbReference>
<evidence type="ECO:0000313" key="10">
    <source>
        <dbReference type="EMBL" id="PWJ96115.1"/>
    </source>
</evidence>
<keyword evidence="7" id="KW-0975">Bacterial flagellum</keyword>
<evidence type="ECO:0000256" key="6">
    <source>
        <dbReference type="ARBA" id="ARBA00023136"/>
    </source>
</evidence>
<feature type="signal peptide" evidence="9">
    <location>
        <begin position="1"/>
        <end position="19"/>
    </location>
</feature>
<keyword evidence="10" id="KW-0969">Cilium</keyword>
<dbReference type="Proteomes" id="UP000245921">
    <property type="component" value="Unassembled WGS sequence"/>
</dbReference>
<evidence type="ECO:0000256" key="4">
    <source>
        <dbReference type="ARBA" id="ARBA00006929"/>
    </source>
</evidence>
<dbReference type="InterPro" id="IPR000527">
    <property type="entry name" value="Flag_Lring"/>
</dbReference>
<accession>A0AA45C8E5</accession>
<comment type="caution">
    <text evidence="10">The sequence shown here is derived from an EMBL/GenBank/DDBJ whole genome shotgun (WGS) entry which is preliminary data.</text>
</comment>
<dbReference type="EMBL" id="QGGI01000002">
    <property type="protein sequence ID" value="PWJ96115.1"/>
    <property type="molecule type" value="Genomic_DNA"/>
</dbReference>
<dbReference type="Pfam" id="PF02107">
    <property type="entry name" value="FlgH"/>
    <property type="match status" value="1"/>
</dbReference>
<organism evidence="10 11">
    <name type="scientific">Oceanotoga teriensis</name>
    <dbReference type="NCBI Taxonomy" id="515440"/>
    <lineage>
        <taxon>Bacteria</taxon>
        <taxon>Thermotogati</taxon>
        <taxon>Thermotogota</taxon>
        <taxon>Thermotogae</taxon>
        <taxon>Petrotogales</taxon>
        <taxon>Petrotogaceae</taxon>
        <taxon>Oceanotoga</taxon>
    </lineage>
</organism>
<dbReference type="GO" id="GO:0009279">
    <property type="term" value="C:cell outer membrane"/>
    <property type="evidence" value="ECO:0007669"/>
    <property type="project" value="UniProtKB-SubCell"/>
</dbReference>
<keyword evidence="6" id="KW-0472">Membrane</keyword>
<dbReference type="AlphaFoldDB" id="A0AA45C8E5"/>
<evidence type="ECO:0000256" key="2">
    <source>
        <dbReference type="ARBA" id="ARBA00004117"/>
    </source>
</evidence>
<comment type="similarity">
    <text evidence="4">Belongs to the FlgH family.</text>
</comment>
<protein>
    <submittedName>
        <fullName evidence="10">Flagellar L-ring protein FlgH</fullName>
    </submittedName>
</protein>
<evidence type="ECO:0000256" key="9">
    <source>
        <dbReference type="SAM" id="SignalP"/>
    </source>
</evidence>
<reference evidence="10 11" key="1">
    <citation type="submission" date="2018-05" db="EMBL/GenBank/DDBJ databases">
        <title>Genomic Encyclopedia of Type Strains, Phase IV (KMG-IV): sequencing the most valuable type-strain genomes for metagenomic binning, comparative biology and taxonomic classification.</title>
        <authorList>
            <person name="Goeker M."/>
        </authorList>
    </citation>
    <scope>NUCLEOTIDE SEQUENCE [LARGE SCALE GENOMIC DNA]</scope>
    <source>
        <strain evidence="10 11">DSM 24906</strain>
    </source>
</reference>
<comment type="function">
    <text evidence="1">Assembles around the rod to form the L-ring and probably protects the motor/basal body from shearing forces during rotation.</text>
</comment>
<evidence type="ECO:0000256" key="3">
    <source>
        <dbReference type="ARBA" id="ARBA00004442"/>
    </source>
</evidence>